<geneLocation type="plasmid" evidence="3 4">
    <name>pP36_b</name>
</geneLocation>
<dbReference type="Proteomes" id="UP000218891">
    <property type="component" value="Plasmid pP36_b"/>
</dbReference>
<sequence length="152" mass="16796">MELQKSTKKKLEDTRKTMEVFTLFVTVLGIAAYMFTKAGPWYVFWAERGQSWTAWTTLVLMGAAALIVSMMALMLLMEFLLLLKQKWYVASAAIIFSAFTLVAAAVGVTGETLYEMEKTAAELTELRQKQQAALVHSEPASDADRAEGGSKG</sequence>
<feature type="transmembrane region" description="Helical" evidence="2">
    <location>
        <begin position="55"/>
        <end position="76"/>
    </location>
</feature>
<organism evidence="3 4">
    <name type="scientific">Phaeobacter piscinae</name>
    <dbReference type="NCBI Taxonomy" id="1580596"/>
    <lineage>
        <taxon>Bacteria</taxon>
        <taxon>Pseudomonadati</taxon>
        <taxon>Pseudomonadota</taxon>
        <taxon>Alphaproteobacteria</taxon>
        <taxon>Rhodobacterales</taxon>
        <taxon>Roseobacteraceae</taxon>
        <taxon>Phaeobacter</taxon>
    </lineage>
</organism>
<name>A0ABM6PJ16_9RHOB</name>
<feature type="region of interest" description="Disordered" evidence="1">
    <location>
        <begin position="132"/>
        <end position="152"/>
    </location>
</feature>
<evidence type="ECO:0000256" key="1">
    <source>
        <dbReference type="SAM" id="MobiDB-lite"/>
    </source>
</evidence>
<evidence type="ECO:0000313" key="3">
    <source>
        <dbReference type="EMBL" id="ATG37777.1"/>
    </source>
</evidence>
<protein>
    <submittedName>
        <fullName evidence="3">Uncharacterized protein</fullName>
    </submittedName>
</protein>
<reference evidence="3 4" key="4">
    <citation type="journal article" date="2018" name="Environ. Microbiol. Rep.">
        <title>Phylogenetic distribution of roseobacticides in the Roseobacter group and their effect on microalgae.</title>
        <authorList>
            <person name="Sonnenschein E.C."/>
            <person name="Phippen C.B."/>
            <person name="Bentzon-Tilia M."/>
            <person name="Rasmussen S.A."/>
            <person name="Nielsen K.F."/>
            <person name="Gram L."/>
        </authorList>
    </citation>
    <scope>NUCLEOTIDE SEQUENCE [LARGE SCALE GENOMIC DNA]</scope>
    <source>
        <strain evidence="3 4">P36</strain>
    </source>
</reference>
<dbReference type="RefSeq" id="WP_096870025.1">
    <property type="nucleotide sequence ID" value="NZ_CP010645.1"/>
</dbReference>
<keyword evidence="3" id="KW-0614">Plasmid</keyword>
<keyword evidence="4" id="KW-1185">Reference proteome</keyword>
<reference evidence="3 4" key="2">
    <citation type="journal article" date="2017" name="Genome Biol. Evol.">
        <title>Trajectories and Drivers of Genome Evolution in Surface-Associated Marine Phaeobacter.</title>
        <authorList>
            <person name="Freese H.M."/>
            <person name="Sikorski J."/>
            <person name="Bunk B."/>
            <person name="Scheuner C."/>
            <person name="Meier-Kolthoff J.P."/>
            <person name="Sproer C."/>
            <person name="Gram L."/>
            <person name="Overmann J."/>
        </authorList>
    </citation>
    <scope>NUCLEOTIDE SEQUENCE [LARGE SCALE GENOMIC DNA]</scope>
    <source>
        <strain evidence="3 4">P36</strain>
    </source>
</reference>
<feature type="transmembrane region" description="Helical" evidence="2">
    <location>
        <begin position="20"/>
        <end position="43"/>
    </location>
</feature>
<evidence type="ECO:0000256" key="2">
    <source>
        <dbReference type="SAM" id="Phobius"/>
    </source>
</evidence>
<reference evidence="3 4" key="3">
    <citation type="journal article" date="2017" name="Int. J. Syst. Evol. Microbiol.">
        <title>Adaptation of Surface-Associated Bacteria to the Open Ocean: A Genomically Distinct Subpopulation of Phaeobacter gallaeciensis Colonizes Pacific Mesozooplankton.</title>
        <authorList>
            <person name="Freese H.M."/>
            <person name="Methner A."/>
            <person name="Overmann J."/>
        </authorList>
    </citation>
    <scope>NUCLEOTIDE SEQUENCE [LARGE SCALE GENOMIC DNA]</scope>
    <source>
        <strain evidence="3 4">P36</strain>
    </source>
</reference>
<accession>A0ABM6PJ16</accession>
<gene>
    <name evidence="3" type="ORF">PhaeoP36_03700</name>
</gene>
<dbReference type="EMBL" id="CP010645">
    <property type="protein sequence ID" value="ATG37777.1"/>
    <property type="molecule type" value="Genomic_DNA"/>
</dbReference>
<keyword evidence="2" id="KW-0472">Membrane</keyword>
<feature type="transmembrane region" description="Helical" evidence="2">
    <location>
        <begin position="88"/>
        <end position="108"/>
    </location>
</feature>
<keyword evidence="2" id="KW-1133">Transmembrane helix</keyword>
<proteinExistence type="predicted"/>
<evidence type="ECO:0000313" key="4">
    <source>
        <dbReference type="Proteomes" id="UP000218891"/>
    </source>
</evidence>
<feature type="compositionally biased region" description="Basic and acidic residues" evidence="1">
    <location>
        <begin position="142"/>
        <end position="152"/>
    </location>
</feature>
<reference evidence="3 4" key="1">
    <citation type="journal article" date="2017" name="Front. Microbiol.">
        <title>Phaeobacter piscinae sp. nov., a species of the Roseobacter group and potential aquaculture probiont.</title>
        <authorList>
            <person name="Sonnenschein E.C."/>
            <person name="Phippen C.B.W."/>
            <person name="Nielsen K.F."/>
            <person name="Mateiu R.V."/>
            <person name="Melchiorsen J."/>
            <person name="Gram L."/>
            <person name="Overmann J."/>
            <person name="Freese H.M."/>
        </authorList>
    </citation>
    <scope>NUCLEOTIDE SEQUENCE [LARGE SCALE GENOMIC DNA]</scope>
    <source>
        <strain evidence="3 4">P36</strain>
    </source>
</reference>
<keyword evidence="2" id="KW-0812">Transmembrane</keyword>